<feature type="domain" description="HTH luxR-type" evidence="1">
    <location>
        <begin position="141"/>
        <end position="199"/>
    </location>
</feature>
<evidence type="ECO:0000313" key="2">
    <source>
        <dbReference type="EMBL" id="CAB4562051.1"/>
    </source>
</evidence>
<dbReference type="Gene3D" id="1.10.10.10">
    <property type="entry name" value="Winged helix-like DNA-binding domain superfamily/Winged helix DNA-binding domain"/>
    <property type="match status" value="1"/>
</dbReference>
<name>A0A6J6DDL1_9ZZZZ</name>
<protein>
    <submittedName>
        <fullName evidence="2">Unannotated protein</fullName>
    </submittedName>
</protein>
<dbReference type="InterPro" id="IPR000792">
    <property type="entry name" value="Tscrpt_reg_LuxR_C"/>
</dbReference>
<dbReference type="SUPFAM" id="SSF46894">
    <property type="entry name" value="C-terminal effector domain of the bipartite response regulators"/>
    <property type="match status" value="1"/>
</dbReference>
<dbReference type="InterPro" id="IPR016032">
    <property type="entry name" value="Sig_transdc_resp-reg_C-effctor"/>
</dbReference>
<organism evidence="2">
    <name type="scientific">freshwater metagenome</name>
    <dbReference type="NCBI Taxonomy" id="449393"/>
    <lineage>
        <taxon>unclassified sequences</taxon>
        <taxon>metagenomes</taxon>
        <taxon>ecological metagenomes</taxon>
    </lineage>
</organism>
<sequence length="226" mass="25351">MLIWISKGFLEDLARIATKGEKNYELAGLVTDTDEAREQLTSGNVDIVLLGKGRLEEWSQMWREGAFDNVPQFCAILVTTIPVSTSILMEASQVGIYDVVDLTMDRDAIGQRMLDLYAQLRRDVPMQNGILDARGGDHPLLRDISDETDRKILLLISQGKFDKEISQELFLSLQTIRNRVSRMLTESGARNRTHLAIIFTREKLSGTSGIPGTVNPDRDDDENQVA</sequence>
<dbReference type="Pfam" id="PF00196">
    <property type="entry name" value="GerE"/>
    <property type="match status" value="1"/>
</dbReference>
<gene>
    <name evidence="2" type="ORF">UFOPK1572_00901</name>
</gene>
<dbReference type="SMART" id="SM00421">
    <property type="entry name" value="HTH_LUXR"/>
    <property type="match status" value="1"/>
</dbReference>
<proteinExistence type="predicted"/>
<dbReference type="GO" id="GO:0006355">
    <property type="term" value="P:regulation of DNA-templated transcription"/>
    <property type="evidence" value="ECO:0007669"/>
    <property type="project" value="InterPro"/>
</dbReference>
<evidence type="ECO:0000259" key="1">
    <source>
        <dbReference type="SMART" id="SM00421"/>
    </source>
</evidence>
<dbReference type="InterPro" id="IPR036388">
    <property type="entry name" value="WH-like_DNA-bd_sf"/>
</dbReference>
<reference evidence="2" key="1">
    <citation type="submission" date="2020-05" db="EMBL/GenBank/DDBJ databases">
        <authorList>
            <person name="Chiriac C."/>
            <person name="Salcher M."/>
            <person name="Ghai R."/>
            <person name="Kavagutti S V."/>
        </authorList>
    </citation>
    <scope>NUCLEOTIDE SEQUENCE</scope>
</reference>
<dbReference type="AlphaFoldDB" id="A0A6J6DDL1"/>
<dbReference type="GO" id="GO:0003677">
    <property type="term" value="F:DNA binding"/>
    <property type="evidence" value="ECO:0007669"/>
    <property type="project" value="InterPro"/>
</dbReference>
<accession>A0A6J6DDL1</accession>
<dbReference type="EMBL" id="CAEZTC010000106">
    <property type="protein sequence ID" value="CAB4562051.1"/>
    <property type="molecule type" value="Genomic_DNA"/>
</dbReference>